<evidence type="ECO:0000256" key="1">
    <source>
        <dbReference type="ARBA" id="ARBA00004214"/>
    </source>
</evidence>
<comment type="subcellular location">
    <subcellularLocation>
        <location evidence="2">Cleavage furrow</location>
    </subcellularLocation>
    <subcellularLocation>
        <location evidence="1">Midbody</location>
    </subcellularLocation>
    <subcellularLocation>
        <location evidence="3">Recycling endosome membrane</location>
        <topology evidence="3">Peripheral membrane protein</topology>
    </subcellularLocation>
</comment>
<evidence type="ECO:0000256" key="9">
    <source>
        <dbReference type="SAM" id="MobiDB-lite"/>
    </source>
</evidence>
<evidence type="ECO:0000256" key="8">
    <source>
        <dbReference type="SAM" id="Coils"/>
    </source>
</evidence>
<feature type="coiled-coil region" evidence="8">
    <location>
        <begin position="152"/>
        <end position="282"/>
    </location>
</feature>
<dbReference type="InterPro" id="IPR019018">
    <property type="entry name" value="Rab-bd_FIP-RBD"/>
</dbReference>
<dbReference type="GO" id="GO:0030139">
    <property type="term" value="C:endocytic vesicle"/>
    <property type="evidence" value="ECO:0007669"/>
    <property type="project" value="TreeGrafter"/>
</dbReference>
<accession>A0A1J1HP13</accession>
<keyword evidence="5" id="KW-0967">Endosome</keyword>
<keyword evidence="4" id="KW-0813">Transport</keyword>
<organism evidence="11 12">
    <name type="scientific">Clunio marinus</name>
    <dbReference type="NCBI Taxonomy" id="568069"/>
    <lineage>
        <taxon>Eukaryota</taxon>
        <taxon>Metazoa</taxon>
        <taxon>Ecdysozoa</taxon>
        <taxon>Arthropoda</taxon>
        <taxon>Hexapoda</taxon>
        <taxon>Insecta</taxon>
        <taxon>Pterygota</taxon>
        <taxon>Neoptera</taxon>
        <taxon>Endopterygota</taxon>
        <taxon>Diptera</taxon>
        <taxon>Nematocera</taxon>
        <taxon>Chironomoidea</taxon>
        <taxon>Chironomidae</taxon>
        <taxon>Clunio</taxon>
    </lineage>
</organism>
<dbReference type="Pfam" id="PF09457">
    <property type="entry name" value="RBD-FIP"/>
    <property type="match status" value="1"/>
</dbReference>
<evidence type="ECO:0000313" key="12">
    <source>
        <dbReference type="Proteomes" id="UP000183832"/>
    </source>
</evidence>
<evidence type="ECO:0000256" key="2">
    <source>
        <dbReference type="ARBA" id="ARBA00004626"/>
    </source>
</evidence>
<dbReference type="GO" id="GO:0030496">
    <property type="term" value="C:midbody"/>
    <property type="evidence" value="ECO:0007669"/>
    <property type="project" value="UniProtKB-SubCell"/>
</dbReference>
<dbReference type="GO" id="GO:0032154">
    <property type="term" value="C:cleavage furrow"/>
    <property type="evidence" value="ECO:0007669"/>
    <property type="project" value="UniProtKB-SubCell"/>
</dbReference>
<evidence type="ECO:0000256" key="7">
    <source>
        <dbReference type="ARBA" id="ARBA00023136"/>
    </source>
</evidence>
<name>A0A1J1HP13_9DIPT</name>
<dbReference type="STRING" id="568069.A0A1J1HP13"/>
<protein>
    <submittedName>
        <fullName evidence="11">CLUMA_CG003396, isoform A</fullName>
    </submittedName>
</protein>
<evidence type="ECO:0000256" key="4">
    <source>
        <dbReference type="ARBA" id="ARBA00022448"/>
    </source>
</evidence>
<dbReference type="AlphaFoldDB" id="A0A1J1HP13"/>
<keyword evidence="7" id="KW-0472">Membrane</keyword>
<sequence>MTPSPEIIKINQPSELLSVDNNRKAKFQLTVNNKTLDSSEPSSSTGPSISSQCSSISDGESYECFGENDQMSTSNELENSSGVDLDLALQTNDAEKPAITRQSWARTSLRGLRGSMKRPLGSNVLANHLYRSSSFNSSGRSSNCDMTEDMYSDVSLEEVQDLNHKLELLQRQITTLADTQMNSDDRTIRAKTENAVLQTKYEILEEQLRETEMRSEERLAEEQKRYRELIARVEREAELRNENAQIRICTAEAESASLREEIQRLKIQCDKQSKELALCEEKLDNYKFNLTIAQENLSESKEAEKRYLHEKQHSEQLITELQKEIELIRAQVMASVKSSKSNGYHRQISASSLSLESNTSSDMYRTEEFHNDMKEQLDELKQQNNVLKDANEELQAMLLNKNIEEGRNLLTGGTSIANLADELKEMGQNQDEALMNSLSQLQSAYQEKDDECRRLKRYIDTILLNIVENHPQLLEIKSSSSQL</sequence>
<dbReference type="EMBL" id="CVRI01000014">
    <property type="protein sequence ID" value="CRK89691.1"/>
    <property type="molecule type" value="Genomic_DNA"/>
</dbReference>
<keyword evidence="12" id="KW-1185">Reference proteome</keyword>
<dbReference type="Gene3D" id="1.20.5.2440">
    <property type="match status" value="1"/>
</dbReference>
<dbReference type="OrthoDB" id="418358at2759"/>
<feature type="compositionally biased region" description="Low complexity" evidence="9">
    <location>
        <begin position="38"/>
        <end position="55"/>
    </location>
</feature>
<feature type="coiled-coil region" evidence="8">
    <location>
        <begin position="370"/>
        <end position="458"/>
    </location>
</feature>
<evidence type="ECO:0000313" key="11">
    <source>
        <dbReference type="EMBL" id="CRK89691.1"/>
    </source>
</evidence>
<dbReference type="Proteomes" id="UP000183832">
    <property type="component" value="Unassembled WGS sequence"/>
</dbReference>
<dbReference type="InterPro" id="IPR037245">
    <property type="entry name" value="FIP-RBD_C_sf"/>
</dbReference>
<evidence type="ECO:0000259" key="10">
    <source>
        <dbReference type="PROSITE" id="PS51511"/>
    </source>
</evidence>
<dbReference type="InterPro" id="IPR057316">
    <property type="entry name" value="Rab11-FIP3/4_dom"/>
</dbReference>
<gene>
    <name evidence="11" type="ORF">CLUMA_CG003396</name>
</gene>
<reference evidence="11 12" key="1">
    <citation type="submission" date="2015-04" db="EMBL/GenBank/DDBJ databases">
        <authorList>
            <person name="Syromyatnikov M.Y."/>
            <person name="Popov V.N."/>
        </authorList>
    </citation>
    <scope>NUCLEOTIDE SEQUENCE [LARGE SCALE GENOMIC DNA]</scope>
</reference>
<feature type="region of interest" description="Disordered" evidence="9">
    <location>
        <begin position="31"/>
        <end position="55"/>
    </location>
</feature>
<dbReference type="PANTHER" id="PTHR15726">
    <property type="entry name" value="RAB11-FAMILY INTERACTING PROTEIN"/>
    <property type="match status" value="1"/>
</dbReference>
<keyword evidence="6 8" id="KW-0175">Coiled coil</keyword>
<dbReference type="SUPFAM" id="SSF144270">
    <property type="entry name" value="Eferin C-derminal domain-like"/>
    <property type="match status" value="1"/>
</dbReference>
<evidence type="ECO:0000256" key="5">
    <source>
        <dbReference type="ARBA" id="ARBA00022753"/>
    </source>
</evidence>
<evidence type="ECO:0000256" key="3">
    <source>
        <dbReference type="ARBA" id="ARBA00004654"/>
    </source>
</evidence>
<dbReference type="PROSITE" id="PS51511">
    <property type="entry name" value="FIP_RBD"/>
    <property type="match status" value="1"/>
</dbReference>
<dbReference type="InterPro" id="IPR051977">
    <property type="entry name" value="Rab11-interacting_regulator"/>
</dbReference>
<evidence type="ECO:0000256" key="6">
    <source>
        <dbReference type="ARBA" id="ARBA00023054"/>
    </source>
</evidence>
<dbReference type="GO" id="GO:0032456">
    <property type="term" value="P:endocytic recycling"/>
    <property type="evidence" value="ECO:0007669"/>
    <property type="project" value="TreeGrafter"/>
</dbReference>
<dbReference type="PANTHER" id="PTHR15726:SF7">
    <property type="entry name" value="NUCLEAR FALLOUT, ISOFORM J"/>
    <property type="match status" value="1"/>
</dbReference>
<dbReference type="GO" id="GO:0055038">
    <property type="term" value="C:recycling endosome membrane"/>
    <property type="evidence" value="ECO:0007669"/>
    <property type="project" value="UniProtKB-SubCell"/>
</dbReference>
<proteinExistence type="predicted"/>
<dbReference type="GO" id="GO:0032465">
    <property type="term" value="P:regulation of cytokinesis"/>
    <property type="evidence" value="ECO:0007669"/>
    <property type="project" value="TreeGrafter"/>
</dbReference>
<feature type="domain" description="FIP-RBD" evidence="10">
    <location>
        <begin position="415"/>
        <end position="477"/>
    </location>
</feature>
<dbReference type="Pfam" id="PF25450">
    <property type="entry name" value="Rab11-FIP3"/>
    <property type="match status" value="1"/>
</dbReference>